<dbReference type="AlphaFoldDB" id="A0A6F8PQ14"/>
<accession>A0A6F8PQ14</accession>
<feature type="region of interest" description="Disordered" evidence="3">
    <location>
        <begin position="625"/>
        <end position="697"/>
    </location>
</feature>
<evidence type="ECO:0000313" key="4">
    <source>
        <dbReference type="EMBL" id="BBP44128.1"/>
    </source>
</evidence>
<feature type="region of interest" description="Disordered" evidence="3">
    <location>
        <begin position="1"/>
        <end position="239"/>
    </location>
</feature>
<evidence type="ECO:0008006" key="6">
    <source>
        <dbReference type="Google" id="ProtNLM"/>
    </source>
</evidence>
<gene>
    <name evidence="4" type="ORF">THMIRHAT_18740</name>
</gene>
<sequence>MSTSSTALNGRARAMAHRRGHLASAAAPQETMAAPMPAEKPIEKPVETVASSASFLQVSPERKAQAGKAVVVAEGREAAKQRRQQQVKGTASSGSSANGANRPQPRTKPKPEPILPSTREASTGDSGSLTPRSDRTRDKSKDKPKGIKSETSETAMGRKLARAWRQAQGKGRAAQEAYKSIAGQSGAMAKLSNPDASTRDIARQVRAERCSKGKKSCSAVSADSTDNRRQSRKRPAPEKVVFSETLSGQAVSGASLATEKMTGLEAGLCKGVTGTEYLGAETFAKGCSTQPKAAPAKVTQTQTTRGQTISGTKVGRDKSVSGDLAGQCQAVTGTEYLPADQSSLFCQKPGNVPAAPAKVTERTNLGNRLLNDASTSSVTGADRLVFTNRNANKPAKAPTKVAESSTFAGNKTTGTQVGRGLAVTGDESGYCKHVTGTGYQGREEVEQVCQTSLPKVMPTKVAQSVTAASQLVSGERAGKVSGATGSEAGSCQAVTGTPYMGMETFAQSCSTEHLAKMQSRQPSVMKNSGMGGKAISGTQPGMQGLTGAQKGACELVTGTHYHGVDQVGMMCQTANAAEPGESDFPVMMAADPIVNRFAPTAPMAPMASPMQAAMPAQPEVSKITGDGWDRGSKVTGTDGPFATARNPSIKGRGMQPAASAANYRPSTTADIPMSPITGSSGNSDSGAKVTLSGGARA</sequence>
<keyword evidence="5" id="KW-1185">Reference proteome</keyword>
<feature type="compositionally biased region" description="Low complexity" evidence="3">
    <location>
        <begin position="91"/>
        <end position="101"/>
    </location>
</feature>
<feature type="compositionally biased region" description="Polar residues" evidence="3">
    <location>
        <begin position="119"/>
        <end position="131"/>
    </location>
</feature>
<dbReference type="InterPro" id="IPR020990">
    <property type="entry name" value="CSOS2/2B"/>
</dbReference>
<feature type="compositionally biased region" description="Basic and acidic residues" evidence="3">
    <location>
        <begin position="132"/>
        <end position="151"/>
    </location>
</feature>
<dbReference type="EMBL" id="AP021888">
    <property type="protein sequence ID" value="BBP44128.1"/>
    <property type="molecule type" value="Genomic_DNA"/>
</dbReference>
<name>A0A6F8PQ14_9GAMM</name>
<proteinExistence type="inferred from homology"/>
<feature type="region of interest" description="Disordered" evidence="3">
    <location>
        <begin position="293"/>
        <end position="318"/>
    </location>
</feature>
<feature type="compositionally biased region" description="Polar residues" evidence="3">
    <location>
        <begin position="676"/>
        <end position="685"/>
    </location>
</feature>
<feature type="compositionally biased region" description="Basic and acidic residues" evidence="3">
    <location>
        <begin position="197"/>
        <end position="211"/>
    </location>
</feature>
<dbReference type="RefSeq" id="WP_173291875.1">
    <property type="nucleotide sequence ID" value="NZ_AP021888.1"/>
</dbReference>
<reference evidence="5" key="1">
    <citation type="submission" date="2019-11" db="EMBL/GenBank/DDBJ databases">
        <title>Isolation and characterization of two novel species in the genus Thiomicrorhabdus.</title>
        <authorList>
            <person name="Mochizuki J."/>
            <person name="Kojima H."/>
            <person name="Fukui M."/>
        </authorList>
    </citation>
    <scope>NUCLEOTIDE SEQUENCE [LARGE SCALE GENOMIC DNA]</scope>
    <source>
        <strain evidence="5">AkT22</strain>
    </source>
</reference>
<protein>
    <recommendedName>
        <fullName evidence="6">Carboxysome shell protein</fullName>
    </recommendedName>
</protein>
<dbReference type="Proteomes" id="UP000501466">
    <property type="component" value="Chromosome"/>
</dbReference>
<evidence type="ECO:0000313" key="5">
    <source>
        <dbReference type="Proteomes" id="UP000501466"/>
    </source>
</evidence>
<comment type="similarity">
    <text evidence="2">Belongs to the CsoS2 family.</text>
</comment>
<evidence type="ECO:0000256" key="1">
    <source>
        <dbReference type="ARBA" id="ARBA00022737"/>
    </source>
</evidence>
<dbReference type="KEGG" id="tzo:THMIRHAT_18740"/>
<organism evidence="4 5">
    <name type="scientific">Thiosulfativibrio zosterae</name>
    <dbReference type="NCBI Taxonomy" id="2675053"/>
    <lineage>
        <taxon>Bacteria</taxon>
        <taxon>Pseudomonadati</taxon>
        <taxon>Pseudomonadota</taxon>
        <taxon>Gammaproteobacteria</taxon>
        <taxon>Thiotrichales</taxon>
        <taxon>Piscirickettsiaceae</taxon>
        <taxon>Thiosulfativibrio</taxon>
    </lineage>
</organism>
<feature type="compositionally biased region" description="Polar residues" evidence="3">
    <location>
        <begin position="298"/>
        <end position="311"/>
    </location>
</feature>
<dbReference type="Pfam" id="PF12288">
    <property type="entry name" value="CsoS2_M"/>
    <property type="match status" value="1"/>
</dbReference>
<evidence type="ECO:0000256" key="3">
    <source>
        <dbReference type="SAM" id="MobiDB-lite"/>
    </source>
</evidence>
<evidence type="ECO:0000256" key="2">
    <source>
        <dbReference type="ARBA" id="ARBA00024044"/>
    </source>
</evidence>
<dbReference type="GO" id="GO:0043886">
    <property type="term" value="F:structural constituent of carboxysome shell"/>
    <property type="evidence" value="ECO:0007669"/>
    <property type="project" value="InterPro"/>
</dbReference>
<keyword evidence="1" id="KW-0677">Repeat</keyword>